<feature type="non-terminal residue" evidence="1">
    <location>
        <position position="1"/>
    </location>
</feature>
<proteinExistence type="predicted"/>
<accession>A0A699XMQ2</accession>
<evidence type="ECO:0000313" key="1">
    <source>
        <dbReference type="EMBL" id="GFD61312.1"/>
    </source>
</evidence>
<reference evidence="1" key="1">
    <citation type="journal article" date="2019" name="Sci. Rep.">
        <title>Draft genome of Tanacetum cinerariifolium, the natural source of mosquito coil.</title>
        <authorList>
            <person name="Yamashiro T."/>
            <person name="Shiraishi A."/>
            <person name="Satake H."/>
            <person name="Nakayama K."/>
        </authorList>
    </citation>
    <scope>NUCLEOTIDE SEQUENCE</scope>
</reference>
<comment type="caution">
    <text evidence="1">The sequence shown here is derived from an EMBL/GenBank/DDBJ whole genome shotgun (WGS) entry which is preliminary data.</text>
</comment>
<name>A0A699XMQ2_TANCI</name>
<sequence length="48" mass="4926">SLHARPARRAPDAPEAAPWGCQAAGFRAAEIVCPVLWPGSASGGTDRP</sequence>
<dbReference type="EMBL" id="BKCJ011889514">
    <property type="protein sequence ID" value="GFD61312.1"/>
    <property type="molecule type" value="Genomic_DNA"/>
</dbReference>
<dbReference type="AlphaFoldDB" id="A0A699XMQ2"/>
<gene>
    <name evidence="1" type="ORF">Tci_933281</name>
</gene>
<protein>
    <submittedName>
        <fullName evidence="1">Uncharacterized protein</fullName>
    </submittedName>
</protein>
<organism evidence="1">
    <name type="scientific">Tanacetum cinerariifolium</name>
    <name type="common">Dalmatian daisy</name>
    <name type="synonym">Chrysanthemum cinerariifolium</name>
    <dbReference type="NCBI Taxonomy" id="118510"/>
    <lineage>
        <taxon>Eukaryota</taxon>
        <taxon>Viridiplantae</taxon>
        <taxon>Streptophyta</taxon>
        <taxon>Embryophyta</taxon>
        <taxon>Tracheophyta</taxon>
        <taxon>Spermatophyta</taxon>
        <taxon>Magnoliopsida</taxon>
        <taxon>eudicotyledons</taxon>
        <taxon>Gunneridae</taxon>
        <taxon>Pentapetalae</taxon>
        <taxon>asterids</taxon>
        <taxon>campanulids</taxon>
        <taxon>Asterales</taxon>
        <taxon>Asteraceae</taxon>
        <taxon>Asteroideae</taxon>
        <taxon>Anthemideae</taxon>
        <taxon>Anthemidinae</taxon>
        <taxon>Tanacetum</taxon>
    </lineage>
</organism>